<evidence type="ECO:0000313" key="4">
    <source>
        <dbReference type="Proteomes" id="UP000499080"/>
    </source>
</evidence>
<evidence type="ECO:0000256" key="1">
    <source>
        <dbReference type="ARBA" id="ARBA00023033"/>
    </source>
</evidence>
<keyword evidence="1" id="KW-0560">Oxidoreductase</keyword>
<dbReference type="GO" id="GO:0016705">
    <property type="term" value="F:oxidoreductase activity, acting on paired donors, with incorporation or reduction of molecular oxygen"/>
    <property type="evidence" value="ECO:0007669"/>
    <property type="project" value="InterPro"/>
</dbReference>
<reference evidence="3 4" key="1">
    <citation type="journal article" date="2019" name="Sci. Rep.">
        <title>Orb-weaving spider Araneus ventricosus genome elucidates the spidroin gene catalogue.</title>
        <authorList>
            <person name="Kono N."/>
            <person name="Nakamura H."/>
            <person name="Ohtoshi R."/>
            <person name="Moran D.A.P."/>
            <person name="Shinohara A."/>
            <person name="Yoshida Y."/>
            <person name="Fujiwara M."/>
            <person name="Mori M."/>
            <person name="Tomita M."/>
            <person name="Arakawa K."/>
        </authorList>
    </citation>
    <scope>NUCLEOTIDE SEQUENCE [LARGE SCALE GENOMIC DNA]</scope>
</reference>
<keyword evidence="2" id="KW-1133">Transmembrane helix</keyword>
<dbReference type="EMBL" id="BGPR01039647">
    <property type="protein sequence ID" value="GBO15652.1"/>
    <property type="molecule type" value="Genomic_DNA"/>
</dbReference>
<feature type="transmembrane region" description="Helical" evidence="2">
    <location>
        <begin position="6"/>
        <end position="28"/>
    </location>
</feature>
<dbReference type="Gene3D" id="1.10.630.10">
    <property type="entry name" value="Cytochrome P450"/>
    <property type="match status" value="1"/>
</dbReference>
<dbReference type="InterPro" id="IPR036396">
    <property type="entry name" value="Cyt_P450_sf"/>
</dbReference>
<gene>
    <name evidence="3" type="ORF">AVEN_132778_1</name>
</gene>
<comment type="caution">
    <text evidence="3">The sequence shown here is derived from an EMBL/GenBank/DDBJ whole genome shotgun (WGS) entry which is preliminary data.</text>
</comment>
<evidence type="ECO:0000256" key="2">
    <source>
        <dbReference type="SAM" id="Phobius"/>
    </source>
</evidence>
<name>A0A4Y2UTX7_ARAVE</name>
<dbReference type="OrthoDB" id="6436145at2759"/>
<keyword evidence="4" id="KW-1185">Reference proteome</keyword>
<keyword evidence="2" id="KW-0812">Transmembrane</keyword>
<dbReference type="GO" id="GO:0004497">
    <property type="term" value="F:monooxygenase activity"/>
    <property type="evidence" value="ECO:0007669"/>
    <property type="project" value="UniProtKB-KW"/>
</dbReference>
<organism evidence="3 4">
    <name type="scientific">Araneus ventricosus</name>
    <name type="common">Orbweaver spider</name>
    <name type="synonym">Epeira ventricosa</name>
    <dbReference type="NCBI Taxonomy" id="182803"/>
    <lineage>
        <taxon>Eukaryota</taxon>
        <taxon>Metazoa</taxon>
        <taxon>Ecdysozoa</taxon>
        <taxon>Arthropoda</taxon>
        <taxon>Chelicerata</taxon>
        <taxon>Arachnida</taxon>
        <taxon>Araneae</taxon>
        <taxon>Araneomorphae</taxon>
        <taxon>Entelegynae</taxon>
        <taxon>Araneoidea</taxon>
        <taxon>Araneidae</taxon>
        <taxon>Araneus</taxon>
    </lineage>
</organism>
<dbReference type="GO" id="GO:0005506">
    <property type="term" value="F:iron ion binding"/>
    <property type="evidence" value="ECO:0007669"/>
    <property type="project" value="InterPro"/>
</dbReference>
<evidence type="ECO:0000313" key="3">
    <source>
        <dbReference type="EMBL" id="GBO15652.1"/>
    </source>
</evidence>
<accession>A0A4Y2UTX7</accession>
<dbReference type="AlphaFoldDB" id="A0A4Y2UTX7"/>
<dbReference type="GO" id="GO:0020037">
    <property type="term" value="F:heme binding"/>
    <property type="evidence" value="ECO:0007669"/>
    <property type="project" value="InterPro"/>
</dbReference>
<protein>
    <submittedName>
        <fullName evidence="3">Uncharacterized protein</fullName>
    </submittedName>
</protein>
<keyword evidence="1" id="KW-0503">Monooxygenase</keyword>
<keyword evidence="2" id="KW-0472">Membrane</keyword>
<sequence length="111" mass="12750">MLDIDTISGPMIAGVLVIIISVLFYWYSTRNFDYWSKRNLPFVKPTPFVGSVGAYAKRPIHEVDEERYKKYGRLYGILPDAAMMPQWNRISNREHSGPKAEIFSLGHRGLS</sequence>
<dbReference type="Proteomes" id="UP000499080">
    <property type="component" value="Unassembled WGS sequence"/>
</dbReference>
<proteinExistence type="predicted"/>